<dbReference type="SMART" id="SM00862">
    <property type="entry name" value="Trans_reg_C"/>
    <property type="match status" value="1"/>
</dbReference>
<evidence type="ECO:0000259" key="3">
    <source>
        <dbReference type="PROSITE" id="PS51755"/>
    </source>
</evidence>
<keyword evidence="5" id="KW-1185">Reference proteome</keyword>
<feature type="DNA-binding region" description="OmpR/PhoB-type" evidence="2">
    <location>
        <begin position="67"/>
        <end position="163"/>
    </location>
</feature>
<dbReference type="AlphaFoldDB" id="A0A4R1HK34"/>
<reference evidence="4 5" key="1">
    <citation type="submission" date="2019-03" db="EMBL/GenBank/DDBJ databases">
        <title>Sequencing the genomes of 1000 actinobacteria strains.</title>
        <authorList>
            <person name="Klenk H.-P."/>
        </authorList>
    </citation>
    <scope>NUCLEOTIDE SEQUENCE [LARGE SCALE GENOMIC DNA]</scope>
    <source>
        <strain evidence="4 5">DSM 44969</strain>
    </source>
</reference>
<evidence type="ECO:0000313" key="4">
    <source>
        <dbReference type="EMBL" id="TCK19919.1"/>
    </source>
</evidence>
<dbReference type="GO" id="GO:0003677">
    <property type="term" value="F:DNA binding"/>
    <property type="evidence" value="ECO:0007669"/>
    <property type="project" value="UniProtKB-UniRule"/>
</dbReference>
<keyword evidence="1 2" id="KW-0238">DNA-binding</keyword>
<accession>A0A4R1HK34</accession>
<dbReference type="SUPFAM" id="SSF46894">
    <property type="entry name" value="C-terminal effector domain of the bipartite response regulators"/>
    <property type="match status" value="1"/>
</dbReference>
<evidence type="ECO:0000256" key="1">
    <source>
        <dbReference type="ARBA" id="ARBA00023125"/>
    </source>
</evidence>
<organism evidence="4 5">
    <name type="scientific">Pseudonocardia endophytica</name>
    <dbReference type="NCBI Taxonomy" id="401976"/>
    <lineage>
        <taxon>Bacteria</taxon>
        <taxon>Bacillati</taxon>
        <taxon>Actinomycetota</taxon>
        <taxon>Actinomycetes</taxon>
        <taxon>Pseudonocardiales</taxon>
        <taxon>Pseudonocardiaceae</taxon>
        <taxon>Pseudonocardia</taxon>
    </lineage>
</organism>
<sequence length="174" mass="18778">MPEEDPSAIGTADRIPVPRVHLLVEVEAVDPDTSPHDVADAVGVALRALSELSPRTRAASVSVLGSPHRPQAARGVFDVKTQELVVDGAAVRLTPREATVLSYLVHRPSRPVSRQELCEGIGDSEGSLGPRAVDVILSRLRAKLTWTPPPLATVRGVGYRYEPSDRFLVIDDRP</sequence>
<dbReference type="InterPro" id="IPR001867">
    <property type="entry name" value="OmpR/PhoB-type_DNA-bd"/>
</dbReference>
<dbReference type="GO" id="GO:0000160">
    <property type="term" value="P:phosphorelay signal transduction system"/>
    <property type="evidence" value="ECO:0007669"/>
    <property type="project" value="InterPro"/>
</dbReference>
<dbReference type="InterPro" id="IPR016032">
    <property type="entry name" value="Sig_transdc_resp-reg_C-effctor"/>
</dbReference>
<dbReference type="GO" id="GO:0006355">
    <property type="term" value="P:regulation of DNA-templated transcription"/>
    <property type="evidence" value="ECO:0007669"/>
    <property type="project" value="InterPro"/>
</dbReference>
<feature type="domain" description="OmpR/PhoB-type" evidence="3">
    <location>
        <begin position="67"/>
        <end position="163"/>
    </location>
</feature>
<dbReference type="RefSeq" id="WP_132428295.1">
    <property type="nucleotide sequence ID" value="NZ_SMFZ01000002.1"/>
</dbReference>
<dbReference type="Gene3D" id="1.10.10.10">
    <property type="entry name" value="Winged helix-like DNA-binding domain superfamily/Winged helix DNA-binding domain"/>
    <property type="match status" value="1"/>
</dbReference>
<dbReference type="Pfam" id="PF00486">
    <property type="entry name" value="Trans_reg_C"/>
    <property type="match status" value="1"/>
</dbReference>
<dbReference type="CDD" id="cd00383">
    <property type="entry name" value="trans_reg_C"/>
    <property type="match status" value="1"/>
</dbReference>
<name>A0A4R1HK34_PSEEN</name>
<evidence type="ECO:0000256" key="2">
    <source>
        <dbReference type="PROSITE-ProRule" id="PRU01091"/>
    </source>
</evidence>
<dbReference type="OrthoDB" id="8927943at2"/>
<protein>
    <submittedName>
        <fullName evidence="4">Transcriptional regulator</fullName>
    </submittedName>
</protein>
<proteinExistence type="predicted"/>
<dbReference type="Proteomes" id="UP000295560">
    <property type="component" value="Unassembled WGS sequence"/>
</dbReference>
<gene>
    <name evidence="4" type="ORF">EV378_3863</name>
</gene>
<dbReference type="InterPro" id="IPR036388">
    <property type="entry name" value="WH-like_DNA-bd_sf"/>
</dbReference>
<evidence type="ECO:0000313" key="5">
    <source>
        <dbReference type="Proteomes" id="UP000295560"/>
    </source>
</evidence>
<comment type="caution">
    <text evidence="4">The sequence shown here is derived from an EMBL/GenBank/DDBJ whole genome shotgun (WGS) entry which is preliminary data.</text>
</comment>
<dbReference type="EMBL" id="SMFZ01000002">
    <property type="protein sequence ID" value="TCK19919.1"/>
    <property type="molecule type" value="Genomic_DNA"/>
</dbReference>
<dbReference type="PROSITE" id="PS51755">
    <property type="entry name" value="OMPR_PHOB"/>
    <property type="match status" value="1"/>
</dbReference>